<feature type="region of interest" description="Disordered" evidence="1">
    <location>
        <begin position="719"/>
        <end position="738"/>
    </location>
</feature>
<evidence type="ECO:0000313" key="3">
    <source>
        <dbReference type="Proteomes" id="UP000286045"/>
    </source>
</evidence>
<feature type="compositionally biased region" description="Acidic residues" evidence="1">
    <location>
        <begin position="719"/>
        <end position="731"/>
    </location>
</feature>
<evidence type="ECO:0000256" key="1">
    <source>
        <dbReference type="SAM" id="MobiDB-lite"/>
    </source>
</evidence>
<name>A0A439DI96_9PEZI</name>
<feature type="compositionally biased region" description="Low complexity" evidence="1">
    <location>
        <begin position="581"/>
        <end position="592"/>
    </location>
</feature>
<evidence type="ECO:0000313" key="2">
    <source>
        <dbReference type="EMBL" id="RWA14111.1"/>
    </source>
</evidence>
<reference evidence="2 3" key="1">
    <citation type="submission" date="2018-12" db="EMBL/GenBank/DDBJ databases">
        <title>Draft genome sequence of Xylaria grammica IHI A82.</title>
        <authorList>
            <person name="Buettner E."/>
            <person name="Kellner H."/>
        </authorList>
    </citation>
    <scope>NUCLEOTIDE SEQUENCE [LARGE SCALE GENOMIC DNA]</scope>
    <source>
        <strain evidence="2 3">IHI A82</strain>
    </source>
</reference>
<keyword evidence="3" id="KW-1185">Reference proteome</keyword>
<dbReference type="EMBL" id="RYZI01000014">
    <property type="protein sequence ID" value="RWA14111.1"/>
    <property type="molecule type" value="Genomic_DNA"/>
</dbReference>
<gene>
    <name evidence="2" type="ORF">EKO27_g1028</name>
</gene>
<comment type="caution">
    <text evidence="2">The sequence shown here is derived from an EMBL/GenBank/DDBJ whole genome shotgun (WGS) entry which is preliminary data.</text>
</comment>
<organism evidence="2 3">
    <name type="scientific">Xylaria grammica</name>
    <dbReference type="NCBI Taxonomy" id="363999"/>
    <lineage>
        <taxon>Eukaryota</taxon>
        <taxon>Fungi</taxon>
        <taxon>Dikarya</taxon>
        <taxon>Ascomycota</taxon>
        <taxon>Pezizomycotina</taxon>
        <taxon>Sordariomycetes</taxon>
        <taxon>Xylariomycetidae</taxon>
        <taxon>Xylariales</taxon>
        <taxon>Xylariaceae</taxon>
        <taxon>Xylaria</taxon>
    </lineage>
</organism>
<feature type="region of interest" description="Disordered" evidence="1">
    <location>
        <begin position="576"/>
        <end position="596"/>
    </location>
</feature>
<proteinExistence type="predicted"/>
<protein>
    <submittedName>
        <fullName evidence="2">Uncharacterized protein</fullName>
    </submittedName>
</protein>
<dbReference type="Proteomes" id="UP000286045">
    <property type="component" value="Unassembled WGS sequence"/>
</dbReference>
<accession>A0A439DI96</accession>
<sequence length="738" mass="85105">MDHTTLKEPPPGQLFSPWAARMGLNKSCRDPVFHTGPLFHSAKAPELDSRYYSDRPDILGTGMFPRLTDIDRLFYGDLKQRLLFLGTKSWQWGPLAKSLKFSKEGGLIPGGHQRESVSRFERNKETWPGWISQMQSAELMILPNEPVWFSFFRKDRWYNWGNGGLLLNYQPYSIDHPLVWSVLGVSMELANRMLSALIQDKHPFIWTLLYGYIGKWRETEIMCRPQLASGRSRSWPNEKVLVSYEYYNQVRRNCDPSIKEYMERMIKHTPDEYVQRLESLLRDQKWGFMKGAAGTTYAVSHENSVIVLAVGPLNALITGDITLAERCVTLVFLAVTILHELSHAIVTQRMRETYGEDYNNSENEPFIDFHGVSEIGFEFEAAILGGVLEEHIANLAYPPLAWYLQSWPPSKVATSRAAFAGIINGHADFRDGRNMQKTLLPVEFASKLLSEDFWRDQAIPRKTDNFFHRTPLFLSNTKYKSWENLASYVSDITINSSLDLDTLSDFEKGMVQDWQENENLENNTSTVYKILRVALRLRIEWSCVSPGTVPAKQRMSKQYKMILNGYHIWQRNRFAHDGSDPDSSPTPSCNPDIKITDDDYLPPQVASRSRLWDPWLQEFLDINQLRHVDYLDLVARVIQAVILADTKLPTPWIVEITRVQDALRQTRTRPELSTVDPQIKATSWEAWDFRVPDYNPDDWCTWSPEALTWRRLERHEIPDVDLPDSDSDASSEAEPGPS</sequence>
<dbReference type="AlphaFoldDB" id="A0A439DI96"/>
<dbReference type="STRING" id="363999.A0A439DI96"/>